<dbReference type="EMBL" id="CAJVPW010057789">
    <property type="protein sequence ID" value="CAG8777088.1"/>
    <property type="molecule type" value="Genomic_DNA"/>
</dbReference>
<protein>
    <submittedName>
        <fullName evidence="1">1149_t:CDS:1</fullName>
    </submittedName>
</protein>
<comment type="caution">
    <text evidence="1">The sequence shown here is derived from an EMBL/GenBank/DDBJ whole genome shotgun (WGS) entry which is preliminary data.</text>
</comment>
<reference evidence="1" key="1">
    <citation type="submission" date="2021-06" db="EMBL/GenBank/DDBJ databases">
        <authorList>
            <person name="Kallberg Y."/>
            <person name="Tangrot J."/>
            <person name="Rosling A."/>
        </authorList>
    </citation>
    <scope>NUCLEOTIDE SEQUENCE</scope>
    <source>
        <strain evidence="1">28 12/20/2015</strain>
    </source>
</reference>
<sequence length="139" mass="15486">AAEALTEFERKAVVDAGLFIVVFSFGGLVALLAVKEIGRCDGCSEGDTLSFVVSVFFRCDKENFFFELDTFCFKETCGFDFEDIDSALNLFEMLLLVVVAVEVVEVGEEGVLSGYTFIFFESTMLDTLNGQYMIKKQIQ</sequence>
<evidence type="ECO:0000313" key="1">
    <source>
        <dbReference type="EMBL" id="CAG8777088.1"/>
    </source>
</evidence>
<organism evidence="1 2">
    <name type="scientific">Cetraspora pellucida</name>
    <dbReference type="NCBI Taxonomy" id="1433469"/>
    <lineage>
        <taxon>Eukaryota</taxon>
        <taxon>Fungi</taxon>
        <taxon>Fungi incertae sedis</taxon>
        <taxon>Mucoromycota</taxon>
        <taxon>Glomeromycotina</taxon>
        <taxon>Glomeromycetes</taxon>
        <taxon>Diversisporales</taxon>
        <taxon>Gigasporaceae</taxon>
        <taxon>Cetraspora</taxon>
    </lineage>
</organism>
<evidence type="ECO:0000313" key="2">
    <source>
        <dbReference type="Proteomes" id="UP000789366"/>
    </source>
</evidence>
<feature type="non-terminal residue" evidence="1">
    <location>
        <position position="1"/>
    </location>
</feature>
<gene>
    <name evidence="1" type="ORF">SPELUC_LOCUS16140</name>
</gene>
<keyword evidence="2" id="KW-1185">Reference proteome</keyword>
<accession>A0ACA9R4K0</accession>
<dbReference type="Proteomes" id="UP000789366">
    <property type="component" value="Unassembled WGS sequence"/>
</dbReference>
<proteinExistence type="predicted"/>
<name>A0ACA9R4K0_9GLOM</name>
<feature type="non-terminal residue" evidence="1">
    <location>
        <position position="139"/>
    </location>
</feature>